<dbReference type="Gene3D" id="1.25.40.10">
    <property type="entry name" value="Tetratricopeptide repeat domain"/>
    <property type="match status" value="1"/>
</dbReference>
<evidence type="ECO:0000313" key="2">
    <source>
        <dbReference type="EMBL" id="MDJ1133937.1"/>
    </source>
</evidence>
<keyword evidence="3" id="KW-1185">Reference proteome</keyword>
<sequence length="442" mass="47464">MGAEDQAIGEKIRAARTAKGWSHPRLARELGIAEGRGPDILDRQSIYRWETGRRVPDYWMPHIRRLLKLDEPVADQPLPALASDQAALLDSVSSVLALGRSDVERRQFLQASSGYALGALALPDLDALTRRTAAAEAGAKVTVGRGEVEAIRQMTKVLGDAAAELGGGHARHLVVRYLTLDVADWLNGTFTEATGRDLFAATSQLVHLAGWMAGDEGDQGMSQRYYAHSYRLAAEAGDAELSATALRGMAVQAIDLGHRAAAVRLSERCVHHARHLESPRATAYYQTTLANAAALDADRRTATRSLATAQTAIERGPDDPGESWAAHYSPGRWAHEAGMILAQLGDLDAAEDHLQHALNIAGLDRRRTRAIVLADLGQVHLKRGDVGAALATWGDFVNCADGIRSIKVGTAVQDMTARLDRLDDVTGAGELKEKAGALWAPA</sequence>
<name>A0ABT6ZXZ2_9ACTN</name>
<dbReference type="Gene3D" id="1.10.260.40">
    <property type="entry name" value="lambda repressor-like DNA-binding domains"/>
    <property type="match status" value="1"/>
</dbReference>
<dbReference type="SUPFAM" id="SSF48452">
    <property type="entry name" value="TPR-like"/>
    <property type="match status" value="1"/>
</dbReference>
<organism evidence="2 3">
    <name type="scientific">Streptomyces iconiensis</name>
    <dbReference type="NCBI Taxonomy" id="1384038"/>
    <lineage>
        <taxon>Bacteria</taxon>
        <taxon>Bacillati</taxon>
        <taxon>Actinomycetota</taxon>
        <taxon>Actinomycetes</taxon>
        <taxon>Kitasatosporales</taxon>
        <taxon>Streptomycetaceae</taxon>
        <taxon>Streptomyces</taxon>
    </lineage>
</organism>
<dbReference type="Proteomes" id="UP001214441">
    <property type="component" value="Unassembled WGS sequence"/>
</dbReference>
<dbReference type="InterPro" id="IPR001387">
    <property type="entry name" value="Cro/C1-type_HTH"/>
</dbReference>
<proteinExistence type="predicted"/>
<dbReference type="CDD" id="cd00093">
    <property type="entry name" value="HTH_XRE"/>
    <property type="match status" value="1"/>
</dbReference>
<dbReference type="InterPro" id="IPR011990">
    <property type="entry name" value="TPR-like_helical_dom_sf"/>
</dbReference>
<evidence type="ECO:0000259" key="1">
    <source>
        <dbReference type="PROSITE" id="PS50943"/>
    </source>
</evidence>
<evidence type="ECO:0000313" key="3">
    <source>
        <dbReference type="Proteomes" id="UP001214441"/>
    </source>
</evidence>
<comment type="caution">
    <text evidence="2">The sequence shown here is derived from an EMBL/GenBank/DDBJ whole genome shotgun (WGS) entry which is preliminary data.</text>
</comment>
<dbReference type="SUPFAM" id="SSF47413">
    <property type="entry name" value="lambda repressor-like DNA-binding domains"/>
    <property type="match status" value="1"/>
</dbReference>
<dbReference type="PROSITE" id="PS50943">
    <property type="entry name" value="HTH_CROC1"/>
    <property type="match status" value="1"/>
</dbReference>
<gene>
    <name evidence="2" type="ORF">NMN56_018590</name>
</gene>
<dbReference type="InterPro" id="IPR010982">
    <property type="entry name" value="Lambda_DNA-bd_dom_sf"/>
</dbReference>
<feature type="domain" description="HTH cro/C1-type" evidence="1">
    <location>
        <begin position="12"/>
        <end position="57"/>
    </location>
</feature>
<dbReference type="EMBL" id="JANCPR020000017">
    <property type="protein sequence ID" value="MDJ1133937.1"/>
    <property type="molecule type" value="Genomic_DNA"/>
</dbReference>
<protein>
    <submittedName>
        <fullName evidence="2">Transcriptional regulator</fullName>
    </submittedName>
</protein>
<accession>A0ABT6ZXZ2</accession>
<dbReference type="RefSeq" id="WP_280842706.1">
    <property type="nucleotide sequence ID" value="NZ_JANCPR020000017.1"/>
</dbReference>
<reference evidence="2 3" key="1">
    <citation type="submission" date="2023-05" db="EMBL/GenBank/DDBJ databases">
        <title>Streptantibioticus silvisoli sp. nov., acidotolerant actinomycetes 1 from pine litter.</title>
        <authorList>
            <person name="Swiecimska M."/>
            <person name="Golinska P."/>
            <person name="Sangal V."/>
            <person name="Wachnowicz B."/>
            <person name="Goodfellow M."/>
        </authorList>
    </citation>
    <scope>NUCLEOTIDE SEQUENCE [LARGE SCALE GENOMIC DNA]</scope>
    <source>
        <strain evidence="2 3">DSM 42109</strain>
    </source>
</reference>